<evidence type="ECO:0000256" key="2">
    <source>
        <dbReference type="SAM" id="MobiDB-lite"/>
    </source>
</evidence>
<dbReference type="EMBL" id="AP015041">
    <property type="protein sequence ID" value="BAT94395.1"/>
    <property type="molecule type" value="Genomic_DNA"/>
</dbReference>
<dbReference type="OrthoDB" id="1724456at2759"/>
<proteinExistence type="inferred from homology"/>
<gene>
    <name evidence="3" type="primary">Vigan.08G099400</name>
    <name evidence="3" type="ORF">VIGAN_08099400</name>
</gene>
<name>A0A0S3SNR3_PHAAN</name>
<protein>
    <submittedName>
        <fullName evidence="3">Uncharacterized protein</fullName>
    </submittedName>
</protein>
<keyword evidence="4" id="KW-1185">Reference proteome</keyword>
<dbReference type="PANTHER" id="PTHR11119">
    <property type="entry name" value="XANTHINE-URACIL / VITAMIN C PERMEASE FAMILY MEMBER"/>
    <property type="match status" value="1"/>
</dbReference>
<reference evidence="3 4" key="1">
    <citation type="journal article" date="2015" name="Sci. Rep.">
        <title>The power of single molecule real-time sequencing technology in the de novo assembly of a eukaryotic genome.</title>
        <authorList>
            <person name="Sakai H."/>
            <person name="Naito K."/>
            <person name="Ogiso-Tanaka E."/>
            <person name="Takahashi Y."/>
            <person name="Iseki K."/>
            <person name="Muto C."/>
            <person name="Satou K."/>
            <person name="Teruya K."/>
            <person name="Shiroma A."/>
            <person name="Shimoji M."/>
            <person name="Hirano T."/>
            <person name="Itoh T."/>
            <person name="Kaga A."/>
            <person name="Tomooka N."/>
        </authorList>
    </citation>
    <scope>NUCLEOTIDE SEQUENCE [LARGE SCALE GENOMIC DNA]</scope>
    <source>
        <strain evidence="4">cv. Shumari</strain>
    </source>
</reference>
<evidence type="ECO:0000256" key="1">
    <source>
        <dbReference type="ARBA" id="ARBA00008821"/>
    </source>
</evidence>
<evidence type="ECO:0000313" key="3">
    <source>
        <dbReference type="EMBL" id="BAT94395.1"/>
    </source>
</evidence>
<comment type="similarity">
    <text evidence="1">Belongs to the nucleobase:cation symporter-2 (NCS2) (TC 2.A.40) family.</text>
</comment>
<dbReference type="Proteomes" id="UP000291084">
    <property type="component" value="Chromosome 8"/>
</dbReference>
<organism evidence="3 4">
    <name type="scientific">Vigna angularis var. angularis</name>
    <dbReference type="NCBI Taxonomy" id="157739"/>
    <lineage>
        <taxon>Eukaryota</taxon>
        <taxon>Viridiplantae</taxon>
        <taxon>Streptophyta</taxon>
        <taxon>Embryophyta</taxon>
        <taxon>Tracheophyta</taxon>
        <taxon>Spermatophyta</taxon>
        <taxon>Magnoliopsida</taxon>
        <taxon>eudicotyledons</taxon>
        <taxon>Gunneridae</taxon>
        <taxon>Pentapetalae</taxon>
        <taxon>rosids</taxon>
        <taxon>fabids</taxon>
        <taxon>Fabales</taxon>
        <taxon>Fabaceae</taxon>
        <taxon>Papilionoideae</taxon>
        <taxon>50 kb inversion clade</taxon>
        <taxon>NPAAA clade</taxon>
        <taxon>indigoferoid/millettioid clade</taxon>
        <taxon>Phaseoleae</taxon>
        <taxon>Vigna</taxon>
    </lineage>
</organism>
<sequence length="116" mass="12551">MRGTQGTLIVASTLQIVVGFSGLWRNVVRFLSPLSAVPLVALSGFGLYELGFPVNAELLLKPLNLNHPVLSKTVLDKFAALGILQVFEKGSISNDGKNEEVPNDEDNEKVSNDEDN</sequence>
<dbReference type="AlphaFoldDB" id="A0A0S3SNR3"/>
<evidence type="ECO:0000313" key="4">
    <source>
        <dbReference type="Proteomes" id="UP000291084"/>
    </source>
</evidence>
<feature type="region of interest" description="Disordered" evidence="2">
    <location>
        <begin position="93"/>
        <end position="116"/>
    </location>
</feature>
<accession>A0A0S3SNR3</accession>